<evidence type="ECO:0000256" key="4">
    <source>
        <dbReference type="ARBA" id="ARBA00023002"/>
    </source>
</evidence>
<feature type="region of interest" description="Disordered" evidence="5">
    <location>
        <begin position="31"/>
        <end position="78"/>
    </location>
</feature>
<dbReference type="Proteomes" id="UP001273166">
    <property type="component" value="Unassembled WGS sequence"/>
</dbReference>
<proteinExistence type="inferred from homology"/>
<dbReference type="GO" id="GO:0050661">
    <property type="term" value="F:NADP binding"/>
    <property type="evidence" value="ECO:0007669"/>
    <property type="project" value="InterPro"/>
</dbReference>
<keyword evidence="2" id="KW-0285">Flavoprotein</keyword>
<dbReference type="InterPro" id="IPR051209">
    <property type="entry name" value="FAD-bind_Monooxygenase_sf"/>
</dbReference>
<reference evidence="6" key="1">
    <citation type="journal article" date="2023" name="Mol. Phylogenet. Evol.">
        <title>Genome-scale phylogeny and comparative genomics of the fungal order Sordariales.</title>
        <authorList>
            <person name="Hensen N."/>
            <person name="Bonometti L."/>
            <person name="Westerberg I."/>
            <person name="Brannstrom I.O."/>
            <person name="Guillou S."/>
            <person name="Cros-Aarteil S."/>
            <person name="Calhoun S."/>
            <person name="Haridas S."/>
            <person name="Kuo A."/>
            <person name="Mondo S."/>
            <person name="Pangilinan J."/>
            <person name="Riley R."/>
            <person name="LaButti K."/>
            <person name="Andreopoulos B."/>
            <person name="Lipzen A."/>
            <person name="Chen C."/>
            <person name="Yan M."/>
            <person name="Daum C."/>
            <person name="Ng V."/>
            <person name="Clum A."/>
            <person name="Steindorff A."/>
            <person name="Ohm R.A."/>
            <person name="Martin F."/>
            <person name="Silar P."/>
            <person name="Natvig D.O."/>
            <person name="Lalanne C."/>
            <person name="Gautier V."/>
            <person name="Ament-Velasquez S.L."/>
            <person name="Kruys A."/>
            <person name="Hutchinson M.I."/>
            <person name="Powell A.J."/>
            <person name="Barry K."/>
            <person name="Miller A.N."/>
            <person name="Grigoriev I.V."/>
            <person name="Debuchy R."/>
            <person name="Gladieux P."/>
            <person name="Hiltunen Thoren M."/>
            <person name="Johannesson H."/>
        </authorList>
    </citation>
    <scope>NUCLEOTIDE SEQUENCE</scope>
    <source>
        <strain evidence="6">CBS 333.67</strain>
    </source>
</reference>
<protein>
    <submittedName>
        <fullName evidence="6">Uncharacterized protein</fullName>
    </submittedName>
</protein>
<dbReference type="RefSeq" id="XP_062718585.1">
    <property type="nucleotide sequence ID" value="XM_062865918.1"/>
</dbReference>
<keyword evidence="7" id="KW-1185">Reference proteome</keyword>
<dbReference type="GeneID" id="87884747"/>
<dbReference type="InterPro" id="IPR020946">
    <property type="entry name" value="Flavin_mOase-like"/>
</dbReference>
<dbReference type="EMBL" id="JAUDZG010000007">
    <property type="protein sequence ID" value="KAK3302805.1"/>
    <property type="molecule type" value="Genomic_DNA"/>
</dbReference>
<dbReference type="PANTHER" id="PTHR42877:SF6">
    <property type="entry name" value="MONOOXYGENASE, PUTATIVE (AFU_ORTHOLOGUE AFUA_3G15050)-RELATED"/>
    <property type="match status" value="1"/>
</dbReference>
<keyword evidence="3" id="KW-0274">FAD</keyword>
<reference evidence="6" key="2">
    <citation type="submission" date="2023-06" db="EMBL/GenBank/DDBJ databases">
        <authorList>
            <consortium name="Lawrence Berkeley National Laboratory"/>
            <person name="Mondo S.J."/>
            <person name="Hensen N."/>
            <person name="Bonometti L."/>
            <person name="Westerberg I."/>
            <person name="Brannstrom I.O."/>
            <person name="Guillou S."/>
            <person name="Cros-Aarteil S."/>
            <person name="Calhoun S."/>
            <person name="Haridas S."/>
            <person name="Kuo A."/>
            <person name="Pangilinan J."/>
            <person name="Riley R."/>
            <person name="Labutti K."/>
            <person name="Andreopoulos B."/>
            <person name="Lipzen A."/>
            <person name="Chen C."/>
            <person name="Yanf M."/>
            <person name="Daum C."/>
            <person name="Ng V."/>
            <person name="Clum A."/>
            <person name="Steindorff A."/>
            <person name="Ohm R."/>
            <person name="Martin F."/>
            <person name="Silar P."/>
            <person name="Natvig D."/>
            <person name="Lalanne C."/>
            <person name="Gautier V."/>
            <person name="Ament-Velasquez S.L."/>
            <person name="Kruys A."/>
            <person name="Hutchinson M.I."/>
            <person name="Powell A.J."/>
            <person name="Barry K."/>
            <person name="Miller A.N."/>
            <person name="Grigoriev I.V."/>
            <person name="Debuchy R."/>
            <person name="Gladieux P."/>
            <person name="Thoren M.H."/>
            <person name="Johannesson H."/>
        </authorList>
    </citation>
    <scope>NUCLEOTIDE SEQUENCE</scope>
    <source>
        <strain evidence="6">CBS 333.67</strain>
    </source>
</reference>
<evidence type="ECO:0000256" key="2">
    <source>
        <dbReference type="ARBA" id="ARBA00022630"/>
    </source>
</evidence>
<keyword evidence="4" id="KW-0560">Oxidoreductase</keyword>
<evidence type="ECO:0000256" key="1">
    <source>
        <dbReference type="ARBA" id="ARBA00010139"/>
    </source>
</evidence>
<evidence type="ECO:0000256" key="5">
    <source>
        <dbReference type="SAM" id="MobiDB-lite"/>
    </source>
</evidence>
<accession>A0AAJ0GN57</accession>
<dbReference type="PANTHER" id="PTHR42877">
    <property type="entry name" value="L-ORNITHINE N(5)-MONOOXYGENASE-RELATED"/>
    <property type="match status" value="1"/>
</dbReference>
<evidence type="ECO:0000256" key="3">
    <source>
        <dbReference type="ARBA" id="ARBA00022827"/>
    </source>
</evidence>
<dbReference type="SUPFAM" id="SSF51905">
    <property type="entry name" value="FAD/NAD(P)-binding domain"/>
    <property type="match status" value="2"/>
</dbReference>
<sequence>MTIGVIANHAVTVDAWTATAKSVSDIVPDTPAVVSHATNPRSRHAPRENAASPTTTTLATNTTDEEERATRGAVSASNPAVSYPKSNLTLVDRFIDEPRPLRVAVIGGGLSGTLAGILLPAKVPKIQLTIYEKNEDFGGTWLENVYPGVRCDIPSHVYQATFEPKTDWSDQFAPGAEIRDYWQAVARKHDIYRHARFRHRVDGLVWDETEAVWRLTVHDAATGTTKTEVADFVLTAIGRFNAWKLPDYPGIGDYKGLLRHASHWSPDFDPSGKKVAVIGNGASGIQLVANLQKVVGRLDHYARNRTWIAASWAGDERTLEPQPYSEELKSGFAADPQAYLAFRKALEDKYWRRFAAFFRGSRENAELRDRFVQIMRQRLAKKPELFEHIVPDFSPNCRRLTPGPGYLEAISEDNVEYIRTPIARFTETGIVTTDGVERQVDAVFCATGANVDMVTPFPIRAHGRDLRDLWAPAAAAAAAATADKDDDGRHYGFPYTYLGQATPGFPNLFFVHGPHGAGPSGTVPHSVEVQLSMYAKFLRKASREGIKTMAPSQRATDEFQEYADAFFASTVLSDNCSSWYNGGRPGGRIHGVWPGSAGHVTAVRREPRWEDWEYTYLGDSGNRFAWYFGNGWTSKEADPDSDMTNYLRLPGEVDLKDIHERWWDLPGDWSS</sequence>
<dbReference type="GO" id="GO:0004499">
    <property type="term" value="F:N,N-dimethylaniline monooxygenase activity"/>
    <property type="evidence" value="ECO:0007669"/>
    <property type="project" value="InterPro"/>
</dbReference>
<comment type="similarity">
    <text evidence="1">Belongs to the FAD-binding monooxygenase family.</text>
</comment>
<evidence type="ECO:0000313" key="6">
    <source>
        <dbReference type="EMBL" id="KAK3302805.1"/>
    </source>
</evidence>
<comment type="caution">
    <text evidence="6">The sequence shown here is derived from an EMBL/GenBank/DDBJ whole genome shotgun (WGS) entry which is preliminary data.</text>
</comment>
<dbReference type="Gene3D" id="3.50.50.60">
    <property type="entry name" value="FAD/NAD(P)-binding domain"/>
    <property type="match status" value="3"/>
</dbReference>
<dbReference type="Pfam" id="PF00743">
    <property type="entry name" value="FMO-like"/>
    <property type="match status" value="1"/>
</dbReference>
<dbReference type="InterPro" id="IPR036188">
    <property type="entry name" value="FAD/NAD-bd_sf"/>
</dbReference>
<evidence type="ECO:0000313" key="7">
    <source>
        <dbReference type="Proteomes" id="UP001273166"/>
    </source>
</evidence>
<dbReference type="AlphaFoldDB" id="A0AAJ0GN57"/>
<organism evidence="6 7">
    <name type="scientific">Chaetomium strumarium</name>
    <dbReference type="NCBI Taxonomy" id="1170767"/>
    <lineage>
        <taxon>Eukaryota</taxon>
        <taxon>Fungi</taxon>
        <taxon>Dikarya</taxon>
        <taxon>Ascomycota</taxon>
        <taxon>Pezizomycotina</taxon>
        <taxon>Sordariomycetes</taxon>
        <taxon>Sordariomycetidae</taxon>
        <taxon>Sordariales</taxon>
        <taxon>Chaetomiaceae</taxon>
        <taxon>Chaetomium</taxon>
    </lineage>
</organism>
<gene>
    <name evidence="6" type="ORF">B0T15DRAFT_441446</name>
</gene>
<dbReference type="GO" id="GO:0050660">
    <property type="term" value="F:flavin adenine dinucleotide binding"/>
    <property type="evidence" value="ECO:0007669"/>
    <property type="project" value="InterPro"/>
</dbReference>
<name>A0AAJ0GN57_9PEZI</name>